<dbReference type="Gene3D" id="1.20.144.10">
    <property type="entry name" value="Phosphatidic acid phosphatase type 2/haloperoxidase"/>
    <property type="match status" value="1"/>
</dbReference>
<dbReference type="AlphaFoldDB" id="A0A0G1JL61"/>
<dbReference type="CDD" id="cd01610">
    <property type="entry name" value="PAP2_like"/>
    <property type="match status" value="1"/>
</dbReference>
<gene>
    <name evidence="2" type="ORF">UW63_C0001G0012</name>
</gene>
<evidence type="ECO:0000256" key="1">
    <source>
        <dbReference type="SAM" id="Phobius"/>
    </source>
</evidence>
<feature type="transmembrane region" description="Helical" evidence="1">
    <location>
        <begin position="49"/>
        <end position="71"/>
    </location>
</feature>
<reference evidence="2 3" key="1">
    <citation type="journal article" date="2015" name="Nature">
        <title>rRNA introns, odd ribosomes, and small enigmatic genomes across a large radiation of phyla.</title>
        <authorList>
            <person name="Brown C.T."/>
            <person name="Hug L.A."/>
            <person name="Thomas B.C."/>
            <person name="Sharon I."/>
            <person name="Castelle C.J."/>
            <person name="Singh A."/>
            <person name="Wilkins M.J."/>
            <person name="Williams K.H."/>
            <person name="Banfield J.F."/>
        </authorList>
    </citation>
    <scope>NUCLEOTIDE SEQUENCE [LARGE SCALE GENOMIC DNA]</scope>
</reference>
<accession>A0A0G1JL61</accession>
<keyword evidence="1" id="KW-0812">Transmembrane</keyword>
<sequence>MEGKKGPEFYIAKGISWLFHPMIMPTLGIIMINFYFADDMYLTGEGKNAVIWITLISTFILPLAFIPFMLYQKLIETIELKTIRERMAPLLITSVFYFFSVYIMNKMNAPLIYTTFLLSAAISVFCAFLISLFFKISTHMTGIGGISGFIYTLLLYTETNMQLLLFASIFAAGFIAYARLRLNAHNAFQVYSGYLLGVAVSFLVFYIDRTEILLSM</sequence>
<feature type="transmembrane region" description="Helical" evidence="1">
    <location>
        <begin position="15"/>
        <end position="37"/>
    </location>
</feature>
<organism evidence="2 3">
    <name type="scientific">Candidatus Uhrbacteria bacterium GW2011_GWF2_44_350</name>
    <dbReference type="NCBI Taxonomy" id="1619000"/>
    <lineage>
        <taxon>Bacteria</taxon>
        <taxon>Candidatus Uhriibacteriota</taxon>
    </lineage>
</organism>
<evidence type="ECO:0000313" key="3">
    <source>
        <dbReference type="Proteomes" id="UP000034154"/>
    </source>
</evidence>
<name>A0A0G1JL61_9BACT</name>
<dbReference type="EMBL" id="LCJB01000001">
    <property type="protein sequence ID" value="KKT72090.1"/>
    <property type="molecule type" value="Genomic_DNA"/>
</dbReference>
<feature type="transmembrane region" description="Helical" evidence="1">
    <location>
        <begin position="140"/>
        <end position="157"/>
    </location>
</feature>
<feature type="transmembrane region" description="Helical" evidence="1">
    <location>
        <begin position="111"/>
        <end position="133"/>
    </location>
</feature>
<feature type="transmembrane region" description="Helical" evidence="1">
    <location>
        <begin position="163"/>
        <end position="180"/>
    </location>
</feature>
<evidence type="ECO:0000313" key="2">
    <source>
        <dbReference type="EMBL" id="KKT72090.1"/>
    </source>
</evidence>
<keyword evidence="1" id="KW-1133">Transmembrane helix</keyword>
<protein>
    <recommendedName>
        <fullName evidence="4">PAP2 family protein</fullName>
    </recommendedName>
</protein>
<dbReference type="Proteomes" id="UP000034154">
    <property type="component" value="Unassembled WGS sequence"/>
</dbReference>
<proteinExistence type="predicted"/>
<feature type="transmembrane region" description="Helical" evidence="1">
    <location>
        <begin position="87"/>
        <end position="105"/>
    </location>
</feature>
<evidence type="ECO:0008006" key="4">
    <source>
        <dbReference type="Google" id="ProtNLM"/>
    </source>
</evidence>
<keyword evidence="1" id="KW-0472">Membrane</keyword>
<comment type="caution">
    <text evidence="2">The sequence shown here is derived from an EMBL/GenBank/DDBJ whole genome shotgun (WGS) entry which is preliminary data.</text>
</comment>
<feature type="transmembrane region" description="Helical" evidence="1">
    <location>
        <begin position="187"/>
        <end position="207"/>
    </location>
</feature>